<protein>
    <recommendedName>
        <fullName evidence="6">Phosphoribosylformylglycinamidine synthase subunit PurS</fullName>
        <shortName evidence="6">FGAM synthase</shortName>
        <ecNumber evidence="6">6.3.5.3</ecNumber>
    </recommendedName>
    <alternativeName>
        <fullName evidence="6">Formylglycinamide ribonucleotide amidotransferase subunit III</fullName>
        <shortName evidence="6">FGAR amidotransferase III</shortName>
        <shortName evidence="6">FGAR-AT III</shortName>
    </alternativeName>
    <alternativeName>
        <fullName evidence="6">Phosphoribosylformylglycinamidine synthase subunit III</fullName>
    </alternativeName>
</protein>
<dbReference type="GO" id="GO:0005524">
    <property type="term" value="F:ATP binding"/>
    <property type="evidence" value="ECO:0007669"/>
    <property type="project" value="UniProtKB-UniRule"/>
</dbReference>
<accession>A0A1R1MLC4</accession>
<dbReference type="OrthoDB" id="9799101at2"/>
<dbReference type="RefSeq" id="WP_076712869.1">
    <property type="nucleotide sequence ID" value="NZ_MOEN01000012.1"/>
</dbReference>
<keyword evidence="1 6" id="KW-0963">Cytoplasm</keyword>
<comment type="similarity">
    <text evidence="6">Belongs to the PurS family.</text>
</comment>
<comment type="caution">
    <text evidence="7">The sequence shown here is derived from an EMBL/GenBank/DDBJ whole genome shotgun (WGS) entry which is preliminary data.</text>
</comment>
<dbReference type="SUPFAM" id="SSF82697">
    <property type="entry name" value="PurS-like"/>
    <property type="match status" value="1"/>
</dbReference>
<comment type="catalytic activity">
    <reaction evidence="6">
        <text>N(2)-formyl-N(1)-(5-phospho-beta-D-ribosyl)glycinamide + L-glutamine + ATP + H2O = 2-formamido-N(1)-(5-O-phospho-beta-D-ribosyl)acetamidine + L-glutamate + ADP + phosphate + H(+)</text>
        <dbReference type="Rhea" id="RHEA:17129"/>
        <dbReference type="ChEBI" id="CHEBI:15377"/>
        <dbReference type="ChEBI" id="CHEBI:15378"/>
        <dbReference type="ChEBI" id="CHEBI:29985"/>
        <dbReference type="ChEBI" id="CHEBI:30616"/>
        <dbReference type="ChEBI" id="CHEBI:43474"/>
        <dbReference type="ChEBI" id="CHEBI:58359"/>
        <dbReference type="ChEBI" id="CHEBI:147286"/>
        <dbReference type="ChEBI" id="CHEBI:147287"/>
        <dbReference type="ChEBI" id="CHEBI:456216"/>
        <dbReference type="EC" id="6.3.5.3"/>
    </reaction>
</comment>
<dbReference type="STRING" id="1914305.BLW93_04235"/>
<dbReference type="Proteomes" id="UP000187408">
    <property type="component" value="Unassembled WGS sequence"/>
</dbReference>
<dbReference type="GO" id="GO:0005737">
    <property type="term" value="C:cytoplasm"/>
    <property type="evidence" value="ECO:0007669"/>
    <property type="project" value="UniProtKB-SubCell"/>
</dbReference>
<evidence type="ECO:0000256" key="4">
    <source>
        <dbReference type="ARBA" id="ARBA00022755"/>
    </source>
</evidence>
<keyword evidence="5 6" id="KW-0067">ATP-binding</keyword>
<dbReference type="GO" id="GO:0006189">
    <property type="term" value="P:'de novo' IMP biosynthetic process"/>
    <property type="evidence" value="ECO:0007669"/>
    <property type="project" value="UniProtKB-UniRule"/>
</dbReference>
<dbReference type="EMBL" id="MOEN01000012">
    <property type="protein sequence ID" value="OMH40612.1"/>
    <property type="molecule type" value="Genomic_DNA"/>
</dbReference>
<evidence type="ECO:0000313" key="8">
    <source>
        <dbReference type="Proteomes" id="UP000187408"/>
    </source>
</evidence>
<dbReference type="InterPro" id="IPR003850">
    <property type="entry name" value="PurS"/>
</dbReference>
<evidence type="ECO:0000256" key="6">
    <source>
        <dbReference type="HAMAP-Rule" id="MF_01926"/>
    </source>
</evidence>
<dbReference type="PANTHER" id="PTHR34696:SF1">
    <property type="entry name" value="PHOSPHORIBOSYLFORMYLGLYCINAMIDINE SYNTHASE SUBUNIT PURS"/>
    <property type="match status" value="1"/>
</dbReference>
<evidence type="ECO:0000256" key="1">
    <source>
        <dbReference type="ARBA" id="ARBA00022490"/>
    </source>
</evidence>
<evidence type="ECO:0000313" key="7">
    <source>
        <dbReference type="EMBL" id="OMH40612.1"/>
    </source>
</evidence>
<comment type="subunit">
    <text evidence="6">Part of the FGAM synthase complex composed of 1 PurL, 1 PurQ and 2 PurS subunits.</text>
</comment>
<dbReference type="HAMAP" id="MF_01926">
    <property type="entry name" value="PurS"/>
    <property type="match status" value="1"/>
</dbReference>
<keyword evidence="2 6" id="KW-0436">Ligase</keyword>
<evidence type="ECO:0000256" key="2">
    <source>
        <dbReference type="ARBA" id="ARBA00022598"/>
    </source>
</evidence>
<comment type="pathway">
    <text evidence="6">Purine metabolism; IMP biosynthesis via de novo pathway; 5-amino-1-(5-phospho-D-ribosyl)imidazole from N(2)-formyl-N(1)-(5-phospho-D-ribosyl)glycinamide: step 1/2.</text>
</comment>
<dbReference type="InterPro" id="IPR036604">
    <property type="entry name" value="PurS-like_sf"/>
</dbReference>
<dbReference type="UniPathway" id="UPA00074">
    <property type="reaction ID" value="UER00128"/>
</dbReference>
<dbReference type="GO" id="GO:0004642">
    <property type="term" value="F:phosphoribosylformylglycinamidine synthase activity"/>
    <property type="evidence" value="ECO:0007669"/>
    <property type="project" value="UniProtKB-UniRule"/>
</dbReference>
<dbReference type="NCBIfam" id="TIGR00302">
    <property type="entry name" value="phosphoribosylformylglycinamidine synthase subunit PurS"/>
    <property type="match status" value="1"/>
</dbReference>
<gene>
    <name evidence="6" type="primary">purS</name>
    <name evidence="7" type="ORF">BLW93_04235</name>
</gene>
<dbReference type="Gene3D" id="3.30.1280.10">
    <property type="entry name" value="Phosphoribosylformylglycinamidine synthase subunit PurS"/>
    <property type="match status" value="1"/>
</dbReference>
<name>A0A1R1MLC4_9BACT</name>
<keyword evidence="8" id="KW-1185">Reference proteome</keyword>
<comment type="function">
    <text evidence="6">Part of the phosphoribosylformylglycinamidine synthase complex involved in the purines biosynthetic pathway. Catalyzes the ATP-dependent conversion of formylglycinamide ribonucleotide (FGAR) and glutamine to yield formylglycinamidine ribonucleotide (FGAM) and glutamate. The FGAM synthase complex is composed of three subunits. PurQ produces an ammonia molecule by converting glutamine to glutamate. PurL transfers the ammonia molecule to FGAR to form FGAM in an ATP-dependent manner. PurS interacts with PurQ and PurL and is thought to assist in the transfer of the ammonia molecule from PurQ to PurL.</text>
</comment>
<dbReference type="PANTHER" id="PTHR34696">
    <property type="entry name" value="PHOSPHORIBOSYLFORMYLGLYCINAMIDINE SYNTHASE SUBUNIT PURS"/>
    <property type="match status" value="1"/>
</dbReference>
<dbReference type="NCBIfam" id="NF004630">
    <property type="entry name" value="PRK05974.1"/>
    <property type="match status" value="1"/>
</dbReference>
<keyword evidence="3 6" id="KW-0547">Nucleotide-binding</keyword>
<dbReference type="EC" id="6.3.5.3" evidence="6"/>
<proteinExistence type="inferred from homology"/>
<comment type="subcellular location">
    <subcellularLocation>
        <location evidence="6">Cytoplasm</location>
    </subcellularLocation>
</comment>
<dbReference type="Pfam" id="PF02700">
    <property type="entry name" value="PurS"/>
    <property type="match status" value="1"/>
</dbReference>
<reference evidence="7 8" key="1">
    <citation type="submission" date="2016-10" db="EMBL/GenBank/DDBJ databases">
        <title>Genome sequence of a sulfur-reducing bacterium Desulfurobacterium indicum K6013.</title>
        <authorList>
            <person name="Cao J."/>
            <person name="Shao Z."/>
            <person name="Alain K."/>
            <person name="Jebbar M."/>
        </authorList>
    </citation>
    <scope>NUCLEOTIDE SEQUENCE [LARGE SCALE GENOMIC DNA]</scope>
    <source>
        <strain evidence="7 8">K6013</strain>
    </source>
</reference>
<dbReference type="AlphaFoldDB" id="A0A1R1MLC4"/>
<organism evidence="7 8">
    <name type="scientific">Desulfurobacterium indicum</name>
    <dbReference type="NCBI Taxonomy" id="1914305"/>
    <lineage>
        <taxon>Bacteria</taxon>
        <taxon>Pseudomonadati</taxon>
        <taxon>Aquificota</taxon>
        <taxon>Aquificia</taxon>
        <taxon>Desulfurobacteriales</taxon>
        <taxon>Desulfurobacteriaceae</taxon>
        <taxon>Desulfurobacterium</taxon>
    </lineage>
</organism>
<evidence type="ECO:0000256" key="5">
    <source>
        <dbReference type="ARBA" id="ARBA00022840"/>
    </source>
</evidence>
<sequence>MANYNVKIFISYREGILDPQGVAVEKAAHSLGFEKVKNVRVGKYITMEIEASSKEEVENEIREMAKRFLVNPVIEEYTFEITENSQ</sequence>
<evidence type="ECO:0000256" key="3">
    <source>
        <dbReference type="ARBA" id="ARBA00022741"/>
    </source>
</evidence>
<keyword evidence="4 6" id="KW-0658">Purine biosynthesis</keyword>